<keyword evidence="3" id="KW-1185">Reference proteome</keyword>
<evidence type="ECO:0000313" key="2">
    <source>
        <dbReference type="EMBL" id="MQL80208.1"/>
    </source>
</evidence>
<organism evidence="2 3">
    <name type="scientific">Colocasia esculenta</name>
    <name type="common">Wild taro</name>
    <name type="synonym">Arum esculentum</name>
    <dbReference type="NCBI Taxonomy" id="4460"/>
    <lineage>
        <taxon>Eukaryota</taxon>
        <taxon>Viridiplantae</taxon>
        <taxon>Streptophyta</taxon>
        <taxon>Embryophyta</taxon>
        <taxon>Tracheophyta</taxon>
        <taxon>Spermatophyta</taxon>
        <taxon>Magnoliopsida</taxon>
        <taxon>Liliopsida</taxon>
        <taxon>Araceae</taxon>
        <taxon>Aroideae</taxon>
        <taxon>Colocasieae</taxon>
        <taxon>Colocasia</taxon>
    </lineage>
</organism>
<accession>A0A843U9D6</accession>
<sequence length="149" mass="17743">MVGHIVALEGVIREPRRDQAVERPQPQRPLSPAAPRHPQPRAALADDWRGRYNDYDHDNFEEEIDENPRVPIARRYGRYGRRPNREFDEDERWAYRDRDHDIRNARIEAPSFDGSLEPQDYLDWEARMNRYFDLLECQTLGELSSPRPC</sequence>
<evidence type="ECO:0000313" key="3">
    <source>
        <dbReference type="Proteomes" id="UP000652761"/>
    </source>
</evidence>
<evidence type="ECO:0000256" key="1">
    <source>
        <dbReference type="SAM" id="MobiDB-lite"/>
    </source>
</evidence>
<feature type="region of interest" description="Disordered" evidence="1">
    <location>
        <begin position="8"/>
        <end position="48"/>
    </location>
</feature>
<protein>
    <submittedName>
        <fullName evidence="2">Uncharacterized protein</fullName>
    </submittedName>
</protein>
<feature type="compositionally biased region" description="Low complexity" evidence="1">
    <location>
        <begin position="33"/>
        <end position="43"/>
    </location>
</feature>
<dbReference type="EMBL" id="NMUH01000495">
    <property type="protein sequence ID" value="MQL80208.1"/>
    <property type="molecule type" value="Genomic_DNA"/>
</dbReference>
<dbReference type="AlphaFoldDB" id="A0A843U9D6"/>
<dbReference type="OrthoDB" id="1166507at2759"/>
<gene>
    <name evidence="2" type="ORF">Taro_012654</name>
</gene>
<dbReference type="Proteomes" id="UP000652761">
    <property type="component" value="Unassembled WGS sequence"/>
</dbReference>
<comment type="caution">
    <text evidence="2">The sequence shown here is derived from an EMBL/GenBank/DDBJ whole genome shotgun (WGS) entry which is preliminary data.</text>
</comment>
<proteinExistence type="predicted"/>
<name>A0A843U9D6_COLES</name>
<reference evidence="2" key="1">
    <citation type="submission" date="2017-07" db="EMBL/GenBank/DDBJ databases">
        <title>Taro Niue Genome Assembly and Annotation.</title>
        <authorList>
            <person name="Atibalentja N."/>
            <person name="Keating K."/>
            <person name="Fields C.J."/>
        </authorList>
    </citation>
    <scope>NUCLEOTIDE SEQUENCE</scope>
    <source>
        <strain evidence="2">Niue_2</strain>
        <tissue evidence="2">Leaf</tissue>
    </source>
</reference>
<feature type="compositionally biased region" description="Basic and acidic residues" evidence="1">
    <location>
        <begin position="11"/>
        <end position="21"/>
    </location>
</feature>